<protein>
    <submittedName>
        <fullName evidence="1">Uncharacterized protein</fullName>
    </submittedName>
</protein>
<dbReference type="AlphaFoldDB" id="A0A0F9EJS7"/>
<reference evidence="1" key="1">
    <citation type="journal article" date="2015" name="Nature">
        <title>Complex archaea that bridge the gap between prokaryotes and eukaryotes.</title>
        <authorList>
            <person name="Spang A."/>
            <person name="Saw J.H."/>
            <person name="Jorgensen S.L."/>
            <person name="Zaremba-Niedzwiedzka K."/>
            <person name="Martijn J."/>
            <person name="Lind A.E."/>
            <person name="van Eijk R."/>
            <person name="Schleper C."/>
            <person name="Guy L."/>
            <person name="Ettema T.J."/>
        </authorList>
    </citation>
    <scope>NUCLEOTIDE SEQUENCE</scope>
</reference>
<evidence type="ECO:0000313" key="1">
    <source>
        <dbReference type="EMBL" id="KKL66536.1"/>
    </source>
</evidence>
<sequence length="81" mass="8979">MEEVDPVVFNVAVKVLAEGGEATVQLPPEIAPTERLVSYLHTVLKARNLEIKHWTLDESQQKLLEGLSNVVVEPQTEETGD</sequence>
<name>A0A0F9EJS7_9ZZZZ</name>
<proteinExistence type="predicted"/>
<accession>A0A0F9EJS7</accession>
<organism evidence="1">
    <name type="scientific">marine sediment metagenome</name>
    <dbReference type="NCBI Taxonomy" id="412755"/>
    <lineage>
        <taxon>unclassified sequences</taxon>
        <taxon>metagenomes</taxon>
        <taxon>ecological metagenomes</taxon>
    </lineage>
</organism>
<comment type="caution">
    <text evidence="1">The sequence shown here is derived from an EMBL/GenBank/DDBJ whole genome shotgun (WGS) entry which is preliminary data.</text>
</comment>
<gene>
    <name evidence="1" type="ORF">LCGC14_2143960</name>
</gene>
<dbReference type="EMBL" id="LAZR01027168">
    <property type="protein sequence ID" value="KKL66536.1"/>
    <property type="molecule type" value="Genomic_DNA"/>
</dbReference>